<comment type="caution">
    <text evidence="4">The sequence shown here is derived from an EMBL/GenBank/DDBJ whole genome shotgun (WGS) entry which is preliminary data.</text>
</comment>
<reference evidence="4" key="1">
    <citation type="submission" date="2021-05" db="EMBL/GenBank/DDBJ databases">
        <authorList>
            <person name="Khan N."/>
        </authorList>
    </citation>
    <scope>NUCLEOTIDE SEQUENCE</scope>
</reference>
<name>A0A8J2NIM4_FUSEQ</name>
<feature type="compositionally biased region" description="Polar residues" evidence="2">
    <location>
        <begin position="728"/>
        <end position="739"/>
    </location>
</feature>
<feature type="region of interest" description="Disordered" evidence="2">
    <location>
        <begin position="35"/>
        <end position="54"/>
    </location>
</feature>
<sequence>MTTRQEARERYTIGWVAALRSELDAAAALLDDLHDAPEGADQRSTDRNSDIRDQRGEQNIAIASLPVGDSGIICKATSSFNLIRPLPNFRIELPVDSGSGIPNPNDNQDISLGTDVVLAGRVNNYDWEKAGGSGDKPSEMLLNRLPTGHGASFDSKTDQTSLVIRSNGHEERLNNIKPGTDDPDWQPLLWLSGRSGTGKTTIARAVASSQFKSLSLAATVFAKITSRHLHRQDEKDLMSILARQVASNEPGVSYFLKQTLDADPAIRGILFKLFIRDPLSRVAATLRTPSTMVALINTLDGSVREMYLRQLLKRFPQATTISSCHPQLLLAGSPELTALPESCQNHITTFPAAWLQTQDDWDTLETTSNYTTSTLFQGLEISTNPSSFLIEANHRPTITFLNYKTSEQNGYMGDMENDIRSVISLLDDIGSRIDPDNPTKFRHAAVSYLVNTLMGDFELDALYREATRKMHETRFVDNHRRLLRQYFLELRKDTRETAQLSAVEFLRPRYIRTLISQGIWNLVMPPNNPFRDSFDLALEQDNDELHMLNRFLGDDISVNGSPRADDTCAEDSDSTENSSSEDEETEDMLSNLEATKEFFTAGQPFQAYHDSLRRFLRSTPTSTLSSSRCIASRSQSASNLDRTRSAEANTMLEDIEVEQQSEGEHDAAERVLTEAVVKKRQQTTDLPDNIESGAAGIDLGAVPRQRMDALKGRSLGPEPNDTPPCPGGSSNPTSQGKGQSLSWLTHRCVPMVRITRVYEKALAFLSYIGLKEDDITPGHQRIRWKNNRGKSLYDDYIEHEQGALQALQDYLNSVAYLSIASSIGGSGPNLASPVSSGDSNTFTQTRISGSTDIADQCSKLTLNQKTSSVQKDLETGKSSTNTLHVLSCMDSRKHTVILNEELVTNVFDDQQLFKTLRERYFGHVGTLKRHWSLRTVHAIHFMKVGCPWESPNPLS</sequence>
<evidence type="ECO:0000259" key="3">
    <source>
        <dbReference type="Pfam" id="PF24883"/>
    </source>
</evidence>
<feature type="domain" description="Nephrocystin 3-like N-terminal" evidence="3">
    <location>
        <begin position="182"/>
        <end position="316"/>
    </location>
</feature>
<dbReference type="Proteomes" id="UP000693738">
    <property type="component" value="Unassembled WGS sequence"/>
</dbReference>
<dbReference type="EMBL" id="CAJSTJ010000129">
    <property type="protein sequence ID" value="CAG7559464.1"/>
    <property type="molecule type" value="Genomic_DNA"/>
</dbReference>
<protein>
    <recommendedName>
        <fullName evidence="3">Nephrocystin 3-like N-terminal domain-containing protein</fullName>
    </recommendedName>
</protein>
<dbReference type="Pfam" id="PF24883">
    <property type="entry name" value="NPHP3_N"/>
    <property type="match status" value="1"/>
</dbReference>
<evidence type="ECO:0000313" key="4">
    <source>
        <dbReference type="EMBL" id="CAG7559464.1"/>
    </source>
</evidence>
<evidence type="ECO:0000256" key="2">
    <source>
        <dbReference type="SAM" id="MobiDB-lite"/>
    </source>
</evidence>
<dbReference type="AlphaFoldDB" id="A0A8J2NIM4"/>
<dbReference type="PANTHER" id="PTHR46082:SF11">
    <property type="entry name" value="AAA+ ATPASE DOMAIN-CONTAINING PROTEIN-RELATED"/>
    <property type="match status" value="1"/>
</dbReference>
<dbReference type="PANTHER" id="PTHR46082">
    <property type="entry name" value="ATP/GTP-BINDING PROTEIN-RELATED"/>
    <property type="match status" value="1"/>
</dbReference>
<organism evidence="4 5">
    <name type="scientific">Fusarium equiseti</name>
    <name type="common">Fusarium scirpi</name>
    <dbReference type="NCBI Taxonomy" id="61235"/>
    <lineage>
        <taxon>Eukaryota</taxon>
        <taxon>Fungi</taxon>
        <taxon>Dikarya</taxon>
        <taxon>Ascomycota</taxon>
        <taxon>Pezizomycotina</taxon>
        <taxon>Sordariomycetes</taxon>
        <taxon>Hypocreomycetidae</taxon>
        <taxon>Hypocreales</taxon>
        <taxon>Nectriaceae</taxon>
        <taxon>Fusarium</taxon>
        <taxon>Fusarium incarnatum-equiseti species complex</taxon>
    </lineage>
</organism>
<evidence type="ECO:0000256" key="1">
    <source>
        <dbReference type="ARBA" id="ARBA00022737"/>
    </source>
</evidence>
<evidence type="ECO:0000313" key="5">
    <source>
        <dbReference type="Proteomes" id="UP000693738"/>
    </source>
</evidence>
<proteinExistence type="predicted"/>
<feature type="compositionally biased region" description="Low complexity" evidence="2">
    <location>
        <begin position="624"/>
        <end position="638"/>
    </location>
</feature>
<feature type="region of interest" description="Disordered" evidence="2">
    <location>
        <begin position="561"/>
        <end position="588"/>
    </location>
</feature>
<dbReference type="InterPro" id="IPR056884">
    <property type="entry name" value="NPHP3-like_N"/>
</dbReference>
<dbReference type="InterPro" id="IPR053137">
    <property type="entry name" value="NLR-like"/>
</dbReference>
<feature type="region of interest" description="Disordered" evidence="2">
    <location>
        <begin position="624"/>
        <end position="643"/>
    </location>
</feature>
<gene>
    <name evidence="4" type="ORF">FEQUK3_LOCUS5197</name>
</gene>
<keyword evidence="1" id="KW-0677">Repeat</keyword>
<feature type="region of interest" description="Disordered" evidence="2">
    <location>
        <begin position="711"/>
        <end position="739"/>
    </location>
</feature>
<feature type="compositionally biased region" description="Acidic residues" evidence="2">
    <location>
        <begin position="567"/>
        <end position="587"/>
    </location>
</feature>
<accession>A0A8J2NIM4</accession>